<dbReference type="GO" id="GO:0005886">
    <property type="term" value="C:plasma membrane"/>
    <property type="evidence" value="ECO:0007669"/>
    <property type="project" value="TreeGrafter"/>
</dbReference>
<dbReference type="PROSITE" id="PS50042">
    <property type="entry name" value="CNMP_BINDING_3"/>
    <property type="match status" value="1"/>
</dbReference>
<evidence type="ECO:0000256" key="2">
    <source>
        <dbReference type="ARBA" id="ARBA00022448"/>
    </source>
</evidence>
<feature type="transmembrane region" description="Helical" evidence="7">
    <location>
        <begin position="272"/>
        <end position="290"/>
    </location>
</feature>
<dbReference type="InterPro" id="IPR050818">
    <property type="entry name" value="KCNH_animal-type"/>
</dbReference>
<comment type="caution">
    <text evidence="9">The sequence shown here is derived from an EMBL/GenBank/DDBJ whole genome shotgun (WGS) entry which is preliminary data.</text>
</comment>
<evidence type="ECO:0000259" key="8">
    <source>
        <dbReference type="PROSITE" id="PS50042"/>
    </source>
</evidence>
<reference evidence="9" key="1">
    <citation type="submission" date="2021-02" db="EMBL/GenBank/DDBJ databases">
        <authorList>
            <person name="Dougan E. K."/>
            <person name="Rhodes N."/>
            <person name="Thang M."/>
            <person name="Chan C."/>
        </authorList>
    </citation>
    <scope>NUCLEOTIDE SEQUENCE</scope>
</reference>
<dbReference type="Gene3D" id="2.60.120.10">
    <property type="entry name" value="Jelly Rolls"/>
    <property type="match status" value="1"/>
</dbReference>
<dbReference type="Proteomes" id="UP000604046">
    <property type="component" value="Unassembled WGS sequence"/>
</dbReference>
<dbReference type="PANTHER" id="PTHR10217">
    <property type="entry name" value="VOLTAGE AND LIGAND GATED POTASSIUM CHANNEL"/>
    <property type="match status" value="1"/>
</dbReference>
<comment type="subcellular location">
    <subcellularLocation>
        <location evidence="1">Membrane</location>
        <topology evidence="1">Multi-pass membrane protein</topology>
    </subcellularLocation>
</comment>
<dbReference type="Gene3D" id="1.10.287.70">
    <property type="match status" value="1"/>
</dbReference>
<dbReference type="InterPro" id="IPR036770">
    <property type="entry name" value="Ankyrin_rpt-contain_sf"/>
</dbReference>
<dbReference type="PANTHER" id="PTHR10217:SF435">
    <property type="entry name" value="POTASSIUM VOLTAGE-GATED CHANNEL PROTEIN EAG"/>
    <property type="match status" value="1"/>
</dbReference>
<keyword evidence="3 7" id="KW-0812">Transmembrane</keyword>
<keyword evidence="5" id="KW-0406">Ion transport</keyword>
<feature type="transmembrane region" description="Helical" evidence="7">
    <location>
        <begin position="64"/>
        <end position="85"/>
    </location>
</feature>
<keyword evidence="10" id="KW-1185">Reference proteome</keyword>
<dbReference type="InterPro" id="IPR000595">
    <property type="entry name" value="cNMP-bd_dom"/>
</dbReference>
<dbReference type="GO" id="GO:0005249">
    <property type="term" value="F:voltage-gated potassium channel activity"/>
    <property type="evidence" value="ECO:0007669"/>
    <property type="project" value="TreeGrafter"/>
</dbReference>
<keyword evidence="2" id="KW-0813">Transport</keyword>
<keyword evidence="4 7" id="KW-1133">Transmembrane helix</keyword>
<dbReference type="AlphaFoldDB" id="A0A812IJ44"/>
<feature type="transmembrane region" description="Helical" evidence="7">
    <location>
        <begin position="168"/>
        <end position="186"/>
    </location>
</feature>
<dbReference type="GO" id="GO:0042391">
    <property type="term" value="P:regulation of membrane potential"/>
    <property type="evidence" value="ECO:0007669"/>
    <property type="project" value="TreeGrafter"/>
</dbReference>
<sequence length="928" mass="103912">MRVLPQSSSLEIQGRHGRRSAVVLGSEVTEVQRLWERPWLRFRGSCGSWPFSDPHGRPRQYWEIFACGLHFLQLLYLCFQAAFLAEADYQERSYLELNAVLLAVDLFWVVDLFVNCTTGYRDDLQILHSEACSNARRYMKSWFLWDLLATLPALLLHVHLALDPHTFGFWPLRLLGLTPLLRSFRLRHAYALLRRLEANMKSSLLSSAWWLFQLFMFPIIFSHLSACALWGLGHSNLEADSETSSWIKKGLDISDEPGALQAVPLGERYMTALYFAITVMSTVGLGDISMSLANERALLCIIMATTSLVVGIAVNGVSTIVSKLNEKTAADMEQLAQVAKFLKVYRVPGELQSRVHDYLLQVFENREREETKLMLMGWLKKSEALRVKLNMALTGTCLTQHRWLKLLPPEVLANICDICDTEFLPPGQELITEGAVVKSCFYVRSGSLTAQLRCDGRVSSKVSQAWSATSGDECADGDGDQDDDEIQKEIEAADAGSSDERLNGGAFVGDFRLFLGTSRSLKTVKCLSFCELVSIDVEKFQSLMSDALPELFDILVIYSAIDHDCPKAMLHCLEEQGLSPEMPLLFGEGVLHHCAKVNAVSCAERFIQHLGDRSRDAALVLDQEGKTPAQLAAALKHKDTFWSILLCSGGSSSVTDADVFPQATHAVHAKHKQMAVPPTWAAEQGEQLYTAAKVRELFNSCNVHSCVTFGQDGRKSMEDLVAELNSCQSELVVLKQSLLRRVRMVRLRLLAVIDGSACVLAELQSDSWLKAPDQKLAKLPGRRLQRHETEQEATQKLMKELGLAPDLLEEDLVIPLAKTCHVEIRTSMSYPGFETEYTVFESTWKIRAQALLHAKEIGLPTGKPFMSKLWTPSFRVVHRQFFWPVLCNVYLSENATEAPATLDHEERDSGSGSWVVNPLRGLLRAQQN</sequence>
<gene>
    <name evidence="9" type="primary">Kcnh7</name>
    <name evidence="9" type="ORF">SNAT2548_LOCUS4810</name>
</gene>
<evidence type="ECO:0000256" key="6">
    <source>
        <dbReference type="ARBA" id="ARBA00023136"/>
    </source>
</evidence>
<feature type="transmembrane region" description="Helical" evidence="7">
    <location>
        <begin position="97"/>
        <end position="120"/>
    </location>
</feature>
<dbReference type="InterPro" id="IPR014710">
    <property type="entry name" value="RmlC-like_jellyroll"/>
</dbReference>
<proteinExistence type="predicted"/>
<keyword evidence="6 7" id="KW-0472">Membrane</keyword>
<dbReference type="EMBL" id="CAJNDS010000299">
    <property type="protein sequence ID" value="CAE7040652.1"/>
    <property type="molecule type" value="Genomic_DNA"/>
</dbReference>
<evidence type="ECO:0000313" key="10">
    <source>
        <dbReference type="Proteomes" id="UP000604046"/>
    </source>
</evidence>
<protein>
    <submittedName>
        <fullName evidence="9">Kcnh7 protein</fullName>
    </submittedName>
</protein>
<dbReference type="CDD" id="cd00038">
    <property type="entry name" value="CAP_ED"/>
    <property type="match status" value="1"/>
</dbReference>
<dbReference type="Pfam" id="PF00520">
    <property type="entry name" value="Ion_trans"/>
    <property type="match status" value="1"/>
</dbReference>
<dbReference type="InterPro" id="IPR018490">
    <property type="entry name" value="cNMP-bd_dom_sf"/>
</dbReference>
<evidence type="ECO:0000256" key="4">
    <source>
        <dbReference type="ARBA" id="ARBA00022989"/>
    </source>
</evidence>
<feature type="transmembrane region" description="Helical" evidence="7">
    <location>
        <begin position="141"/>
        <end position="162"/>
    </location>
</feature>
<evidence type="ECO:0000256" key="3">
    <source>
        <dbReference type="ARBA" id="ARBA00022692"/>
    </source>
</evidence>
<dbReference type="SUPFAM" id="SSF51206">
    <property type="entry name" value="cAMP-binding domain-like"/>
    <property type="match status" value="1"/>
</dbReference>
<evidence type="ECO:0000256" key="7">
    <source>
        <dbReference type="SAM" id="Phobius"/>
    </source>
</evidence>
<evidence type="ECO:0000256" key="1">
    <source>
        <dbReference type="ARBA" id="ARBA00004141"/>
    </source>
</evidence>
<evidence type="ECO:0000256" key="5">
    <source>
        <dbReference type="ARBA" id="ARBA00023065"/>
    </source>
</evidence>
<name>A0A812IJ44_9DINO</name>
<dbReference type="SUPFAM" id="SSF81324">
    <property type="entry name" value="Voltage-gated potassium channels"/>
    <property type="match status" value="1"/>
</dbReference>
<evidence type="ECO:0000313" key="9">
    <source>
        <dbReference type="EMBL" id="CAE7040652.1"/>
    </source>
</evidence>
<accession>A0A812IJ44</accession>
<feature type="transmembrane region" description="Helical" evidence="7">
    <location>
        <begin position="297"/>
        <end position="317"/>
    </location>
</feature>
<feature type="domain" description="Cyclic nucleotide-binding" evidence="8">
    <location>
        <begin position="403"/>
        <end position="544"/>
    </location>
</feature>
<dbReference type="OrthoDB" id="415683at2759"/>
<dbReference type="InterPro" id="IPR005821">
    <property type="entry name" value="Ion_trans_dom"/>
</dbReference>
<dbReference type="SUPFAM" id="SSF48403">
    <property type="entry name" value="Ankyrin repeat"/>
    <property type="match status" value="1"/>
</dbReference>
<organism evidence="9 10">
    <name type="scientific">Symbiodinium natans</name>
    <dbReference type="NCBI Taxonomy" id="878477"/>
    <lineage>
        <taxon>Eukaryota</taxon>
        <taxon>Sar</taxon>
        <taxon>Alveolata</taxon>
        <taxon>Dinophyceae</taxon>
        <taxon>Suessiales</taxon>
        <taxon>Symbiodiniaceae</taxon>
        <taxon>Symbiodinium</taxon>
    </lineage>
</organism>
<feature type="transmembrane region" description="Helical" evidence="7">
    <location>
        <begin position="207"/>
        <end position="232"/>
    </location>
</feature>